<dbReference type="WBParaSite" id="SBAD_0001264801-mRNA-1">
    <property type="protein sequence ID" value="SBAD_0001264801-mRNA-1"/>
    <property type="gene ID" value="SBAD_0001264801"/>
</dbReference>
<evidence type="ECO:0000313" key="2">
    <source>
        <dbReference type="Proteomes" id="UP000270296"/>
    </source>
</evidence>
<dbReference type="Proteomes" id="UP000270296">
    <property type="component" value="Unassembled WGS sequence"/>
</dbReference>
<dbReference type="AlphaFoldDB" id="A0A183J8P5"/>
<reference evidence="1 2" key="2">
    <citation type="submission" date="2018-11" db="EMBL/GenBank/DDBJ databases">
        <authorList>
            <consortium name="Pathogen Informatics"/>
        </authorList>
    </citation>
    <scope>NUCLEOTIDE SEQUENCE [LARGE SCALE GENOMIC DNA]</scope>
</reference>
<name>A0A183J8P5_9BILA</name>
<gene>
    <name evidence="1" type="ORF">SBAD_LOCUS12243</name>
</gene>
<evidence type="ECO:0000313" key="1">
    <source>
        <dbReference type="EMBL" id="VDP46690.1"/>
    </source>
</evidence>
<proteinExistence type="predicted"/>
<keyword evidence="2" id="KW-1185">Reference proteome</keyword>
<sequence length="83" mass="9105">MELIPPAGKGRCAGSDRRFFVADLNPPIACIALSNPRGDRAGVVFDDGDSMIRRILESFTENPLRSLTFRFVLPELGPVMAEL</sequence>
<evidence type="ECO:0000313" key="3">
    <source>
        <dbReference type="WBParaSite" id="SBAD_0001264801-mRNA-1"/>
    </source>
</evidence>
<organism evidence="3">
    <name type="scientific">Soboliphyme baturini</name>
    <dbReference type="NCBI Taxonomy" id="241478"/>
    <lineage>
        <taxon>Eukaryota</taxon>
        <taxon>Metazoa</taxon>
        <taxon>Ecdysozoa</taxon>
        <taxon>Nematoda</taxon>
        <taxon>Enoplea</taxon>
        <taxon>Dorylaimia</taxon>
        <taxon>Dioctophymatida</taxon>
        <taxon>Dioctophymatoidea</taxon>
        <taxon>Soboliphymatidae</taxon>
        <taxon>Soboliphyme</taxon>
    </lineage>
</organism>
<accession>A0A183J8P5</accession>
<dbReference type="EMBL" id="UZAM01017290">
    <property type="protein sequence ID" value="VDP46690.1"/>
    <property type="molecule type" value="Genomic_DNA"/>
</dbReference>
<reference evidence="3" key="1">
    <citation type="submission" date="2016-06" db="UniProtKB">
        <authorList>
            <consortium name="WormBaseParasite"/>
        </authorList>
    </citation>
    <scope>IDENTIFICATION</scope>
</reference>
<protein>
    <submittedName>
        <fullName evidence="3">Transcriptional regulator</fullName>
    </submittedName>
</protein>